<dbReference type="Pfam" id="PF07690">
    <property type="entry name" value="MFS_1"/>
    <property type="match status" value="1"/>
</dbReference>
<feature type="transmembrane region" description="Helical" evidence="4">
    <location>
        <begin position="287"/>
        <end position="307"/>
    </location>
</feature>
<feature type="transmembrane region" description="Helical" evidence="4">
    <location>
        <begin position="205"/>
        <end position="226"/>
    </location>
</feature>
<dbReference type="AlphaFoldDB" id="A0A6G8IF23"/>
<dbReference type="EMBL" id="CP049989">
    <property type="protein sequence ID" value="QIM51711.1"/>
    <property type="molecule type" value="Genomic_DNA"/>
</dbReference>
<feature type="transmembrane region" description="Helical" evidence="4">
    <location>
        <begin position="346"/>
        <end position="366"/>
    </location>
</feature>
<feature type="transmembrane region" description="Helical" evidence="4">
    <location>
        <begin position="122"/>
        <end position="140"/>
    </location>
</feature>
<feature type="transmembrane region" description="Helical" evidence="4">
    <location>
        <begin position="413"/>
        <end position="435"/>
    </location>
</feature>
<feature type="transmembrane region" description="Helical" evidence="4">
    <location>
        <begin position="146"/>
        <end position="169"/>
    </location>
</feature>
<sequence length="443" mass="46858">MTQVAGFLQNPSLFHRVLVRSRILRTTPAGITGNTMQTASTRRGADATPSSDTSLVIRLGLSQLVAWGALHYIIGVFGADIARSMGWSAVRVHGGFSVSLVVMGLSSRWVGEWIDRHGGRRAMSMGFWIGASGCVLLALSKDVATFYLAWVVLGFAMRLSLYDAAFASLVKVKGVQSQQSMTVITLFGGLASTAFWPLGHALASVWGWRGALVAYAAILVVSSLLLRTIPRAATAQGVARTEPAGSETVLPVPLEAAKTAAYGLGATLILFMQAGMAAHFIELLSRLGWAIGAVVAMSTMLGIGQLLGRLYMVFHGHRFPILWMNLLPPSLLLLSYGLYFNGGQSIVLAGAFALLYGAGNGISTITRGAVPVALFGAKGYGARVGRVLRPAFFASAAAPMAFAWTITQWGAQATVSINVAFSAILLGTAGTLIHLDRKTRRST</sequence>
<dbReference type="InterPro" id="IPR036259">
    <property type="entry name" value="MFS_trans_sf"/>
</dbReference>
<keyword evidence="3 4" id="KW-0472">Membrane</keyword>
<keyword evidence="1 4" id="KW-0812">Transmembrane</keyword>
<evidence type="ECO:0000256" key="3">
    <source>
        <dbReference type="ARBA" id="ARBA00023136"/>
    </source>
</evidence>
<dbReference type="GO" id="GO:0022857">
    <property type="term" value="F:transmembrane transporter activity"/>
    <property type="evidence" value="ECO:0007669"/>
    <property type="project" value="InterPro"/>
</dbReference>
<dbReference type="RefSeq" id="WP_166225919.1">
    <property type="nucleotide sequence ID" value="NZ_CP049989.1"/>
</dbReference>
<evidence type="ECO:0000256" key="1">
    <source>
        <dbReference type="ARBA" id="ARBA00022692"/>
    </source>
</evidence>
<feature type="transmembrane region" description="Helical" evidence="4">
    <location>
        <begin position="88"/>
        <end position="110"/>
    </location>
</feature>
<keyword evidence="6" id="KW-1185">Reference proteome</keyword>
<name>A0A6G8IF23_9BURK</name>
<gene>
    <name evidence="5" type="ORF">G9Q37_05920</name>
</gene>
<dbReference type="SUPFAM" id="SSF103473">
    <property type="entry name" value="MFS general substrate transporter"/>
    <property type="match status" value="1"/>
</dbReference>
<dbReference type="Proteomes" id="UP000503162">
    <property type="component" value="Chromosome"/>
</dbReference>
<evidence type="ECO:0000313" key="6">
    <source>
        <dbReference type="Proteomes" id="UP000503162"/>
    </source>
</evidence>
<feature type="transmembrane region" description="Helical" evidence="4">
    <location>
        <begin position="260"/>
        <end position="281"/>
    </location>
</feature>
<feature type="transmembrane region" description="Helical" evidence="4">
    <location>
        <begin position="181"/>
        <end position="199"/>
    </location>
</feature>
<keyword evidence="2 4" id="KW-1133">Transmembrane helix</keyword>
<protein>
    <submittedName>
        <fullName evidence="5">MFS transporter</fullName>
    </submittedName>
</protein>
<evidence type="ECO:0000313" key="5">
    <source>
        <dbReference type="EMBL" id="QIM51711.1"/>
    </source>
</evidence>
<dbReference type="KEGG" id="hcz:G9Q37_05920"/>
<accession>A0A6G8IF23</accession>
<reference evidence="5 6" key="1">
    <citation type="submission" date="2020-03" db="EMBL/GenBank/DDBJ databases">
        <title>Hydrogenophaga sp. nov. isolated from cyanobacterial mat.</title>
        <authorList>
            <person name="Thorat V."/>
            <person name="Kirdat K."/>
            <person name="Tiwarekar B."/>
            <person name="Costa E.D."/>
            <person name="Yadav A."/>
        </authorList>
    </citation>
    <scope>NUCLEOTIDE SEQUENCE [LARGE SCALE GENOMIC DNA]</scope>
    <source>
        <strain evidence="5 6">BA0156</strain>
    </source>
</reference>
<dbReference type="Gene3D" id="1.20.1250.20">
    <property type="entry name" value="MFS general substrate transporter like domains"/>
    <property type="match status" value="1"/>
</dbReference>
<feature type="transmembrane region" description="Helical" evidence="4">
    <location>
        <begin position="319"/>
        <end position="340"/>
    </location>
</feature>
<proteinExistence type="predicted"/>
<evidence type="ECO:0000256" key="4">
    <source>
        <dbReference type="SAM" id="Phobius"/>
    </source>
</evidence>
<dbReference type="InterPro" id="IPR011701">
    <property type="entry name" value="MFS"/>
</dbReference>
<feature type="transmembrane region" description="Helical" evidence="4">
    <location>
        <begin position="387"/>
        <end position="407"/>
    </location>
</feature>
<organism evidence="5 6">
    <name type="scientific">Hydrogenophaga crocea</name>
    <dbReference type="NCBI Taxonomy" id="2716225"/>
    <lineage>
        <taxon>Bacteria</taxon>
        <taxon>Pseudomonadati</taxon>
        <taxon>Pseudomonadota</taxon>
        <taxon>Betaproteobacteria</taxon>
        <taxon>Burkholderiales</taxon>
        <taxon>Comamonadaceae</taxon>
        <taxon>Hydrogenophaga</taxon>
    </lineage>
</organism>
<evidence type="ECO:0000256" key="2">
    <source>
        <dbReference type="ARBA" id="ARBA00022989"/>
    </source>
</evidence>
<feature type="transmembrane region" description="Helical" evidence="4">
    <location>
        <begin position="64"/>
        <end position="82"/>
    </location>
</feature>